<feature type="non-terminal residue" evidence="1">
    <location>
        <position position="1"/>
    </location>
</feature>
<evidence type="ECO:0000313" key="1">
    <source>
        <dbReference type="EMBL" id="GAI74461.1"/>
    </source>
</evidence>
<dbReference type="EMBL" id="BARW01014298">
    <property type="protein sequence ID" value="GAI74461.1"/>
    <property type="molecule type" value="Genomic_DNA"/>
</dbReference>
<proteinExistence type="predicted"/>
<reference evidence="1" key="1">
    <citation type="journal article" date="2014" name="Front. Microbiol.">
        <title>High frequency of phylogenetically diverse reductive dehalogenase-homologous genes in deep subseafloor sedimentary metagenomes.</title>
        <authorList>
            <person name="Kawai M."/>
            <person name="Futagami T."/>
            <person name="Toyoda A."/>
            <person name="Takaki Y."/>
            <person name="Nishi S."/>
            <person name="Hori S."/>
            <person name="Arai W."/>
            <person name="Tsubouchi T."/>
            <person name="Morono Y."/>
            <person name="Uchiyama I."/>
            <person name="Ito T."/>
            <person name="Fujiyama A."/>
            <person name="Inagaki F."/>
            <person name="Takami H."/>
        </authorList>
    </citation>
    <scope>NUCLEOTIDE SEQUENCE</scope>
    <source>
        <strain evidence="1">Expedition CK06-06</strain>
    </source>
</reference>
<organism evidence="1">
    <name type="scientific">marine sediment metagenome</name>
    <dbReference type="NCBI Taxonomy" id="412755"/>
    <lineage>
        <taxon>unclassified sequences</taxon>
        <taxon>metagenomes</taxon>
        <taxon>ecological metagenomes</taxon>
    </lineage>
</organism>
<sequence>GSKYMRGEDIGKGDWTKLGLKAASMAPYAGIPAIIADQTMEHTGLYKKMNTSL</sequence>
<protein>
    <submittedName>
        <fullName evidence="1">Uncharacterized protein</fullName>
    </submittedName>
</protein>
<dbReference type="AlphaFoldDB" id="X1S5U9"/>
<gene>
    <name evidence="1" type="ORF">S12H4_25461</name>
</gene>
<name>X1S5U9_9ZZZZ</name>
<feature type="non-terminal residue" evidence="1">
    <location>
        <position position="53"/>
    </location>
</feature>
<comment type="caution">
    <text evidence="1">The sequence shown here is derived from an EMBL/GenBank/DDBJ whole genome shotgun (WGS) entry which is preliminary data.</text>
</comment>
<accession>X1S5U9</accession>